<sequence length="118" mass="13539">MIVDLYQQGRINDAQSTANHAAAKAEAVHERLASQERRIERLALHCQAMWEMLRERAQFTDEEFVNKVLEIDLRDGRTDGRMGVQISDCPNCKQKTNSRRATCVICGVELPRDHVFQV</sequence>
<name>A0A366H6F6_9BACT</name>
<gene>
    <name evidence="1" type="ORF">DES53_1144</name>
</gene>
<proteinExistence type="predicted"/>
<dbReference type="AlphaFoldDB" id="A0A366H6F6"/>
<dbReference type="EMBL" id="QNRR01000014">
    <property type="protein sequence ID" value="RBP37266.1"/>
    <property type="molecule type" value="Genomic_DNA"/>
</dbReference>
<evidence type="ECO:0000313" key="2">
    <source>
        <dbReference type="Proteomes" id="UP000253426"/>
    </source>
</evidence>
<evidence type="ECO:0000313" key="1">
    <source>
        <dbReference type="EMBL" id="RBP37266.1"/>
    </source>
</evidence>
<accession>A0A366H6F6</accession>
<protein>
    <submittedName>
        <fullName evidence="1">Uncharacterized protein</fullName>
    </submittedName>
</protein>
<reference evidence="1 2" key="1">
    <citation type="submission" date="2018-06" db="EMBL/GenBank/DDBJ databases">
        <title>Genomic Encyclopedia of Type Strains, Phase IV (KMG-IV): sequencing the most valuable type-strain genomes for metagenomic binning, comparative biology and taxonomic classification.</title>
        <authorList>
            <person name="Goeker M."/>
        </authorList>
    </citation>
    <scope>NUCLEOTIDE SEQUENCE [LARGE SCALE GENOMIC DNA]</scope>
    <source>
        <strain evidence="1 2">DSM 25532</strain>
    </source>
</reference>
<dbReference type="Proteomes" id="UP000253426">
    <property type="component" value="Unassembled WGS sequence"/>
</dbReference>
<keyword evidence="2" id="KW-1185">Reference proteome</keyword>
<comment type="caution">
    <text evidence="1">The sequence shown here is derived from an EMBL/GenBank/DDBJ whole genome shotgun (WGS) entry which is preliminary data.</text>
</comment>
<organism evidence="1 2">
    <name type="scientific">Roseimicrobium gellanilyticum</name>
    <dbReference type="NCBI Taxonomy" id="748857"/>
    <lineage>
        <taxon>Bacteria</taxon>
        <taxon>Pseudomonadati</taxon>
        <taxon>Verrucomicrobiota</taxon>
        <taxon>Verrucomicrobiia</taxon>
        <taxon>Verrucomicrobiales</taxon>
        <taxon>Verrucomicrobiaceae</taxon>
        <taxon>Roseimicrobium</taxon>
    </lineage>
</organism>